<comment type="subcellular location">
    <subcellularLocation>
        <location evidence="1">Membrane</location>
        <topology evidence="1">Single-pass type I membrane protein</topology>
    </subcellularLocation>
</comment>
<dbReference type="FunFam" id="3.40.50.10140:FF:000001">
    <property type="entry name" value="Toll-like receptor 2"/>
    <property type="match status" value="2"/>
</dbReference>
<dbReference type="PROSITE" id="PS50104">
    <property type="entry name" value="TIR"/>
    <property type="match status" value="3"/>
</dbReference>
<keyword evidence="4" id="KW-0433">Leucine-rich repeat</keyword>
<keyword evidence="17" id="KW-1185">Reference proteome</keyword>
<dbReference type="InterPro" id="IPR003591">
    <property type="entry name" value="Leu-rich_rpt_typical-subtyp"/>
</dbReference>
<dbReference type="Proteomes" id="UP000250572">
    <property type="component" value="Unassembled WGS sequence"/>
</dbReference>
<dbReference type="SUPFAM" id="SSF52200">
    <property type="entry name" value="Toll/Interleukin receptor TIR domain"/>
    <property type="match status" value="3"/>
</dbReference>
<dbReference type="GO" id="GO:0038023">
    <property type="term" value="F:signaling receptor activity"/>
    <property type="evidence" value="ECO:0007669"/>
    <property type="project" value="TreeGrafter"/>
</dbReference>
<evidence type="ECO:0000256" key="5">
    <source>
        <dbReference type="ARBA" id="ARBA00022692"/>
    </source>
</evidence>
<dbReference type="GO" id="GO:0002224">
    <property type="term" value="P:toll-like receptor signaling pathway"/>
    <property type="evidence" value="ECO:0007669"/>
    <property type="project" value="TreeGrafter"/>
</dbReference>
<keyword evidence="7" id="KW-0677">Repeat</keyword>
<dbReference type="Gene3D" id="3.40.50.10140">
    <property type="entry name" value="Toll/interleukin-1 receptor homology (TIR) domain"/>
    <property type="match status" value="3"/>
</dbReference>
<feature type="domain" description="TIR" evidence="15">
    <location>
        <begin position="1712"/>
        <end position="1869"/>
    </location>
</feature>
<dbReference type="PANTHER" id="PTHR24365">
    <property type="entry name" value="TOLL-LIKE RECEPTOR"/>
    <property type="match status" value="1"/>
</dbReference>
<dbReference type="STRING" id="33528.ENSGAFP00000000566"/>
<keyword evidence="11" id="KW-0675">Receptor</keyword>
<keyword evidence="5" id="KW-0812">Transmembrane</keyword>
<keyword evidence="6 14" id="KW-0732">Signal</keyword>
<dbReference type="Pfam" id="PF13855">
    <property type="entry name" value="LRR_8"/>
    <property type="match status" value="9"/>
</dbReference>
<dbReference type="InterPro" id="IPR001611">
    <property type="entry name" value="Leu-rich_rpt"/>
</dbReference>
<evidence type="ECO:0000256" key="7">
    <source>
        <dbReference type="ARBA" id="ARBA00022737"/>
    </source>
</evidence>
<comment type="similarity">
    <text evidence="2">Belongs to the Toll-like receptor family.</text>
</comment>
<dbReference type="GO" id="GO:0006954">
    <property type="term" value="P:inflammatory response"/>
    <property type="evidence" value="ECO:0007669"/>
    <property type="project" value="UniProtKB-KW"/>
</dbReference>
<dbReference type="InterPro" id="IPR000157">
    <property type="entry name" value="TIR_dom"/>
</dbReference>
<dbReference type="SMART" id="SM00365">
    <property type="entry name" value="LRR_SD22"/>
    <property type="match status" value="13"/>
</dbReference>
<dbReference type="Gene3D" id="3.80.10.10">
    <property type="entry name" value="Ribonuclease Inhibitor"/>
    <property type="match status" value="9"/>
</dbReference>
<evidence type="ECO:0000259" key="15">
    <source>
        <dbReference type="PROSITE" id="PS50104"/>
    </source>
</evidence>
<keyword evidence="10" id="KW-0472">Membrane</keyword>
<evidence type="ECO:0000256" key="1">
    <source>
        <dbReference type="ARBA" id="ARBA00004479"/>
    </source>
</evidence>
<evidence type="ECO:0000256" key="14">
    <source>
        <dbReference type="SAM" id="SignalP"/>
    </source>
</evidence>
<organism evidence="16 17">
    <name type="scientific">Gambusia affinis</name>
    <name type="common">Western mosquitofish</name>
    <name type="synonym">Heterandria affinis</name>
    <dbReference type="NCBI Taxonomy" id="33528"/>
    <lineage>
        <taxon>Eukaryota</taxon>
        <taxon>Metazoa</taxon>
        <taxon>Chordata</taxon>
        <taxon>Craniata</taxon>
        <taxon>Vertebrata</taxon>
        <taxon>Euteleostomi</taxon>
        <taxon>Actinopterygii</taxon>
        <taxon>Neopterygii</taxon>
        <taxon>Teleostei</taxon>
        <taxon>Neoteleostei</taxon>
        <taxon>Acanthomorphata</taxon>
        <taxon>Ovalentaria</taxon>
        <taxon>Atherinomorphae</taxon>
        <taxon>Cyprinodontiformes</taxon>
        <taxon>Poeciliidae</taxon>
        <taxon>Poeciliinae</taxon>
        <taxon>Gambusia</taxon>
    </lineage>
</organism>
<evidence type="ECO:0000256" key="4">
    <source>
        <dbReference type="ARBA" id="ARBA00022614"/>
    </source>
</evidence>
<dbReference type="GO" id="GO:0045087">
    <property type="term" value="P:innate immune response"/>
    <property type="evidence" value="ECO:0007669"/>
    <property type="project" value="UniProtKB-KW"/>
</dbReference>
<evidence type="ECO:0000313" key="17">
    <source>
        <dbReference type="Proteomes" id="UP000250572"/>
    </source>
</evidence>
<dbReference type="SMART" id="SM00255">
    <property type="entry name" value="TIR"/>
    <property type="match status" value="2"/>
</dbReference>
<dbReference type="InterPro" id="IPR035897">
    <property type="entry name" value="Toll_tir_struct_dom_sf"/>
</dbReference>
<dbReference type="SMART" id="SM00082">
    <property type="entry name" value="LRRCT"/>
    <property type="match status" value="3"/>
</dbReference>
<reference evidence="16 17" key="1">
    <citation type="journal article" date="2018" name="G3 (Bethesda)">
        <title>A High-Quality Reference Genome for the Invasive Mosquitofish Gambusia affinis Using a Chicago Library.</title>
        <authorList>
            <person name="Hoffberg S.L."/>
            <person name="Troendle N.J."/>
            <person name="Glenn T.C."/>
            <person name="Mahmud O."/>
            <person name="Louha S."/>
            <person name="Chalopin D."/>
            <person name="Bennetzen J.L."/>
            <person name="Mauricio R."/>
        </authorList>
    </citation>
    <scope>NUCLEOTIDE SEQUENCE [LARGE SCALE GENOMIC DNA]</scope>
    <source>
        <strain evidence="16">NE01/NJP1002.9</strain>
        <tissue evidence="16">Muscle</tissue>
    </source>
</reference>
<evidence type="ECO:0000256" key="9">
    <source>
        <dbReference type="ARBA" id="ARBA00022989"/>
    </source>
</evidence>
<evidence type="ECO:0000256" key="2">
    <source>
        <dbReference type="ARBA" id="ARBA00009634"/>
    </source>
</evidence>
<evidence type="ECO:0000256" key="11">
    <source>
        <dbReference type="ARBA" id="ARBA00023170"/>
    </source>
</evidence>
<keyword evidence="13" id="KW-0395">Inflammatory response</keyword>
<dbReference type="InterPro" id="IPR032675">
    <property type="entry name" value="LRR_dom_sf"/>
</dbReference>
<dbReference type="PANTHER" id="PTHR24365:SF522">
    <property type="entry name" value="LOW QUALITY PROTEIN: TOLL-LIKE RECEPTOR 13-RELATED"/>
    <property type="match status" value="1"/>
</dbReference>
<evidence type="ECO:0000256" key="13">
    <source>
        <dbReference type="ARBA" id="ARBA00023198"/>
    </source>
</evidence>
<feature type="domain" description="TIR" evidence="15">
    <location>
        <begin position="787"/>
        <end position="928"/>
    </location>
</feature>
<evidence type="ECO:0000256" key="6">
    <source>
        <dbReference type="ARBA" id="ARBA00022729"/>
    </source>
</evidence>
<protein>
    <recommendedName>
        <fullName evidence="15">TIR domain-containing protein</fullName>
    </recommendedName>
</protein>
<dbReference type="SMART" id="SM00369">
    <property type="entry name" value="LRR_TYP"/>
    <property type="match status" value="37"/>
</dbReference>
<keyword evidence="9" id="KW-1133">Transmembrane helix</keyword>
<gene>
    <name evidence="16" type="ORF">CCH79_00014104</name>
</gene>
<dbReference type="SMART" id="SM00364">
    <property type="entry name" value="LRR_BAC"/>
    <property type="match status" value="6"/>
</dbReference>
<dbReference type="PROSITE" id="PS51450">
    <property type="entry name" value="LRR"/>
    <property type="match status" value="5"/>
</dbReference>
<keyword evidence="12" id="KW-0325">Glycoprotein</keyword>
<sequence>MALLSNFILRLFCLLLHFNPCLTYSLKNCSILFEDNPSAGVSVDCANRDLVSIPDDIPEDAVSIELRGNNIQTIKDDFRGMSRLRYLGLRKSGITSVDDGCFNDLVSLETLMMRNNYLFTLTANMFQGLSNLTTLDLSHCGICFIHGSAFRFLTSLKVLNLDYNTLKNTADIQPIFQLPQIQTLSLRCNELSSFESKNFLLNKSSSLRQLFISGGSLRKFSITTPIFPYLQVVELSTCPKVTKLKWDISDKTLLENITQFNVEENTLSCKGVKNVLQNLISLRHFKVNMVVSWIKRGLLSTVCKIQSLRRLDLFYNNMNNKTLKLAPCSQLTELYLQESKLDELTNGSIQSMKMLQVLNMSDNKLTRVSDDIRSLAFLKILHLDNNFISKLDCEDFENTTRLVELNLNTNQISSLERCVLEHLTELKHLDLGYNNLRAFGDTFKVALHKLEFLDMSENDINILSSNTFEGLQSLRHLKMASDNIMLMENKTFPELRNLVDLNVSFSNGYKPELQGLQRLENLIVYFGKGFTFKNPYQNKLGGLSDLKLLKSLTVIGCTDLTFSLKILKEMLQAMGHLEAFEAVDVFEKAPDVDTFQFNPHLSSLTLTNSDMSDLKPELFKPIPNLQRLDLTNSMLRSMDFLVQANLSALKYLKLTDNKIITINEAVWEVLPSLTYLDLSYNLFTCECSNAGFIQWLKTNKQTQVVDAHQYKCSFPVSKEGTLLLDFHTQSCFNDASFLCFISTTCLIVLTLLTSLVYHLPRQHLVYAFYLFLAFLYDSKRKKKNDGHQFDAFVSYNVRDEGWVYREMLPVLEGQQGWRLCLHHRDFQPGKPIIENITDAIYGSRKTICVISRSYLQSEWCSNEFQMASFRLFDEKKDVLILLFLEEIPAHHLSPFYLMKKLVKKRTYLSWPLAARHPGVFWQNVQRALQAGGAVADPVQQRPLVPSLAYSLKNCTILYQENRSADVFLDCANRNLETIPDDFPKKAASVQLNNNRLKKITRKDFSKMSQLKILHLGFNQIDSVDDRSFGDLFLLKTLSMEHNNLNHLTRDMFHGLSNLILLNLSSNFIQFIHYSAFRHMYRLQTLDLGNNDLQQIVEIQPVLSLPQIQTLRLRCNQFSSFETKELSLNFSSLKEIYISGRNLERFSITTPIFPFLQMISLSGCKGDSTLKWDVTDKMLLKRVVKLYIAEPVLSFIETKKVLKSLYSVSHLRLRHLDEWIRKGLLSTVCKLPALKTLDLFNRLTNFTLKFQPCSGLTQLDLRESCINKLPKGSLQSLQQLQFLNLSTNRLTNVPFDVRHLSSLEILLVGNNLISDLNCEDFLNTTHLIELHLNNNRITKLKRCVLQSLTNLKVLGLSNNLILTVGDAFKKTLFKLEVLDISHNSIISLESGDFQGLQQLKYLNVTRNSIGRVNPEVFRELINLEFLTVCLPYDYEPNFRGLQLLEHITLYLYNDGILKTPHSNINESFFTLKAMKTLNMISKDYHYGFPLDMSIELLQSMKQLENFRAVNIYINAPPAETFNFNPQLKSLTLAETDLSNLNPGMFLPIPNLQTLDLTKCKIKSLDFLTQANLSALRYLKLSDNGISLIKESVFQSLPSLTYLDLNNNPFTCECLNADFIAWVKNNKETQVINAHQFVCSFPVHKQGTLLLDFDIQSCWDEDNFFFFVFSSSLVVLTLITSFVYHFMKWHLIYMFHLFLAFLYDSRKGKKADSHQFDAFVSYNSQDEDWVYRKMLPVLEEEQGWRLCLDHRDFQPGKVSLDCANRKLVTIPDDILKDAVSVKLGHNLIQRVHQGDFCGMSKLKILDLEYNLVVQVDDGSFSDLVSLEALNMGRNRLTNLTSNVFQGLSSLTALDLSQNRIQFIHDSAFRVLTSLQSVNFQGNMLQRIVDIQPILQLPQIHTIDLTYNLFYSFETKDLHLNFSSSLKELSVHSHKLIKFGITTPIFPHLHKLYLSMSSNSSSRWDLPDKPLLNNVTHLCLDMLPLSNEEIQEALQTFDSIYHLRLHFLHIQIRDGLLAIACKIPTLRKLDLSEIDFSNYTLELAQCSQLTDLDLSICLISELPQGSLDSMRQIRFFNMSYNKLIKIPHDIRSLSSLEILIMNDNSISQLGCEDFVNTTHLTELHLNGNRIAKLQRCVMESLTNLKLLNLSDNLLVTFRASTKVGLQKLEILDLSQNFIKFLNNYDFRGLRSLKHLNVTSYFRENVKSFAFLGLKSLKSFSGSFPLFFINLKTVPQLEKIQVNFNFNGPFRTPYLKTYEDSIRMKSLKSVSVACRYDHQGVVYNLAEGLFHKMKHLEYFKAENVYLSAPYSDTFQFNQKLRSLIFTKTDLSELQPELFLPIPNLESLDLSESQLKSLDFLVHVNLSALRYLKLTGNQLNVINKTVFQSLPSLTFLDLDKNPFTCECSNADFIQWVKSNTQTQVVNAHQYECSFPVSRQGSLLLDFNFQSCLDDGGFLCFISSSCLVVLTLLSSFIYHFLRWHLTYTFHLLLAFLYNSRKGRKRDLHQFDAFVSYNVRDEGWVYREMLPVLEGQQGWRLCLHHRDFQPGKPIIENITDAIYGSRKTICVISRSYLQSEWCSREIQMASFRLFDDKKDVLILLFLEEIPAHQLSPYYRMRKLVKKRTYLSWPQAAQHPGVFWQNVQRALQTGGAVAEDTDLLTGPEG</sequence>
<evidence type="ECO:0000256" key="3">
    <source>
        <dbReference type="ARBA" id="ARBA00022588"/>
    </source>
</evidence>
<evidence type="ECO:0000256" key="12">
    <source>
        <dbReference type="ARBA" id="ARBA00023180"/>
    </source>
</evidence>
<feature type="chain" id="PRO_5016447099" description="TIR domain-containing protein" evidence="14">
    <location>
        <begin position="24"/>
        <end position="2661"/>
    </location>
</feature>
<evidence type="ECO:0000256" key="10">
    <source>
        <dbReference type="ARBA" id="ARBA00023136"/>
    </source>
</evidence>
<feature type="signal peptide" evidence="14">
    <location>
        <begin position="1"/>
        <end position="23"/>
    </location>
</feature>
<name>A0A315WY18_GAMAF</name>
<dbReference type="SUPFAM" id="SSF52058">
    <property type="entry name" value="L domain-like"/>
    <property type="match status" value="8"/>
</dbReference>
<accession>A0A315WY18</accession>
<evidence type="ECO:0000313" key="16">
    <source>
        <dbReference type="EMBL" id="PWA33350.1"/>
    </source>
</evidence>
<feature type="domain" description="TIR" evidence="15">
    <location>
        <begin position="2502"/>
        <end position="2643"/>
    </location>
</feature>
<dbReference type="EMBL" id="NHOQ01000064">
    <property type="protein sequence ID" value="PWA33350.1"/>
    <property type="molecule type" value="Genomic_DNA"/>
</dbReference>
<proteinExistence type="inferred from homology"/>
<comment type="caution">
    <text evidence="16">The sequence shown here is derived from an EMBL/GenBank/DDBJ whole genome shotgun (WGS) entry which is preliminary data.</text>
</comment>
<evidence type="ECO:0000256" key="8">
    <source>
        <dbReference type="ARBA" id="ARBA00022859"/>
    </source>
</evidence>
<dbReference type="InterPro" id="IPR000483">
    <property type="entry name" value="Cys-rich_flank_reg_C"/>
</dbReference>
<dbReference type="Pfam" id="PF01582">
    <property type="entry name" value="TIR"/>
    <property type="match status" value="2"/>
</dbReference>
<keyword evidence="8" id="KW-0391">Immunity</keyword>
<keyword evidence="3" id="KW-0399">Innate immunity</keyword>
<dbReference type="GO" id="GO:0005886">
    <property type="term" value="C:plasma membrane"/>
    <property type="evidence" value="ECO:0007669"/>
    <property type="project" value="TreeGrafter"/>
</dbReference>